<accession>A0A7Z2JB86</accession>
<evidence type="ECO:0000256" key="2">
    <source>
        <dbReference type="SAM" id="SignalP"/>
    </source>
</evidence>
<dbReference type="PROSITE" id="PS51257">
    <property type="entry name" value="PROKAR_LIPOPROTEIN"/>
    <property type="match status" value="1"/>
</dbReference>
<keyword evidence="1 4" id="KW-0378">Hydrolase</keyword>
<feature type="domain" description="Dienelactone hydrolase" evidence="3">
    <location>
        <begin position="79"/>
        <end position="266"/>
    </location>
</feature>
<dbReference type="PANTHER" id="PTHR22946:SF9">
    <property type="entry name" value="POLYKETIDE TRANSFERASE AF380"/>
    <property type="match status" value="1"/>
</dbReference>
<dbReference type="PANTHER" id="PTHR22946">
    <property type="entry name" value="DIENELACTONE HYDROLASE DOMAIN-CONTAINING PROTEIN-RELATED"/>
    <property type="match status" value="1"/>
</dbReference>
<dbReference type="AlphaFoldDB" id="A0A7Z2JB86"/>
<gene>
    <name evidence="4" type="ORF">FAZ97_16725</name>
</gene>
<evidence type="ECO:0000259" key="3">
    <source>
        <dbReference type="Pfam" id="PF01738"/>
    </source>
</evidence>
<dbReference type="InterPro" id="IPR002925">
    <property type="entry name" value="Dienelactn_hydro"/>
</dbReference>
<evidence type="ECO:0000313" key="4">
    <source>
        <dbReference type="EMBL" id="QGZ56615.1"/>
    </source>
</evidence>
<protein>
    <submittedName>
        <fullName evidence="4">Dienelactone hydrolase</fullName>
    </submittedName>
</protein>
<dbReference type="Gene3D" id="3.40.50.1820">
    <property type="entry name" value="alpha/beta hydrolase"/>
    <property type="match status" value="1"/>
</dbReference>
<dbReference type="InterPro" id="IPR029058">
    <property type="entry name" value="AB_hydrolase_fold"/>
</dbReference>
<dbReference type="KEGG" id="pacp:FAZ97_16725"/>
<evidence type="ECO:0000313" key="5">
    <source>
        <dbReference type="Proteomes" id="UP000434209"/>
    </source>
</evidence>
<dbReference type="Proteomes" id="UP000434209">
    <property type="component" value="Chromosome 2"/>
</dbReference>
<organism evidence="4 5">
    <name type="scientific">Paraburkholderia acidiphila</name>
    <dbReference type="NCBI Taxonomy" id="2571747"/>
    <lineage>
        <taxon>Bacteria</taxon>
        <taxon>Pseudomonadati</taxon>
        <taxon>Pseudomonadota</taxon>
        <taxon>Betaproteobacteria</taxon>
        <taxon>Burkholderiales</taxon>
        <taxon>Burkholderiaceae</taxon>
        <taxon>Paraburkholderia</taxon>
    </lineage>
</organism>
<feature type="signal peptide" evidence="2">
    <location>
        <begin position="1"/>
        <end position="23"/>
    </location>
</feature>
<keyword evidence="5" id="KW-1185">Reference proteome</keyword>
<dbReference type="OrthoDB" id="5504996at2"/>
<name>A0A7Z2JB86_9BURK</name>
<dbReference type="InterPro" id="IPR050261">
    <property type="entry name" value="FrsA_esterase"/>
</dbReference>
<dbReference type="Pfam" id="PF01738">
    <property type="entry name" value="DLH"/>
    <property type="match status" value="1"/>
</dbReference>
<keyword evidence="2" id="KW-0732">Signal</keyword>
<dbReference type="RefSeq" id="WP_158759570.1">
    <property type="nucleotide sequence ID" value="NZ_CP046910.1"/>
</dbReference>
<dbReference type="SUPFAM" id="SSF53474">
    <property type="entry name" value="alpha/beta-Hydrolases"/>
    <property type="match status" value="1"/>
</dbReference>
<dbReference type="GO" id="GO:0052689">
    <property type="term" value="F:carboxylic ester hydrolase activity"/>
    <property type="evidence" value="ECO:0007669"/>
    <property type="project" value="UniProtKB-ARBA"/>
</dbReference>
<proteinExistence type="predicted"/>
<feature type="chain" id="PRO_5031386737" evidence="2">
    <location>
        <begin position="24"/>
        <end position="349"/>
    </location>
</feature>
<evidence type="ECO:0000256" key="1">
    <source>
        <dbReference type="ARBA" id="ARBA00022801"/>
    </source>
</evidence>
<dbReference type="EMBL" id="CP046910">
    <property type="protein sequence ID" value="QGZ56615.1"/>
    <property type="molecule type" value="Genomic_DNA"/>
</dbReference>
<reference evidence="4 5" key="1">
    <citation type="submission" date="2019-12" db="EMBL/GenBank/DDBJ databases">
        <title>Paraburkholderia acidiphila 7Q-K02 sp. nov and Paraburkholderia acidisoli DHF22 sp. nov., two strains isolated from forest soil.</title>
        <authorList>
            <person name="Gao Z."/>
            <person name="Qiu L."/>
        </authorList>
    </citation>
    <scope>NUCLEOTIDE SEQUENCE [LARGE SCALE GENOMIC DNA]</scope>
    <source>
        <strain evidence="4 5">7Q-K02</strain>
    </source>
</reference>
<sequence length="349" mass="36604">MKKGTLRRAVRILSAAIAASAMLACTSAANVNSSVTTSLAEGRSGHITFDSITPANTRDFLLHDATASKVAITGDLSMPGNATRAVPAVIILHGSSGVNPGERVWAQRMNALGYASFVVDSFSGRGIRNTEQDQSQLSMSADIADAYAALRLLATDPRIDKEKIAVMGFSRGGVAALYSSLEPFRQAAMGGNLRFAAHIAFYPSCGIAYNSAHLDGAPVMLLLGGKDNYTPASACIAYAQTLRANGAQVTVQTFPDAWHGFDRPTRLHALPLATSARECHGAYDLDSRTFTMVRDGQALSGASAVAESKRCLTRGVMLGGDPQAQQQSPAVVAAFLKAAFEGTPGLSLH</sequence>